<proteinExistence type="predicted"/>
<sequence>MDQRFKCKTAKSLREKTTCLVLRRTFDPSAKRSVSGINPPTLRNPDFRARRQRTAERAPVLGRRRGGPCDPERPRPRPRRLPPRRPRPSDRPRPSARSRDTRLPAGRPAAAPPAPGPRPPRPPLPPRPPAPRPRPRPTGPAPAPERVGERHSAAVPCASRETGPWEQQPARVPDGGARGAGLSQPPTADSETLPPPTPPPGGAVGPAHVPERHPLSLASPGCCGAPREPAARLERRLPGASQVSARRPDTSLSGFLFRKQR</sequence>
<dbReference type="Proteomes" id="UP001652662">
    <property type="component" value="Unplaced"/>
</dbReference>
<evidence type="ECO:0000313" key="3">
    <source>
        <dbReference type="RefSeq" id="XP_070464819.1"/>
    </source>
</evidence>
<evidence type="ECO:0008006" key="4">
    <source>
        <dbReference type="Google" id="ProtNLM"/>
    </source>
</evidence>
<feature type="compositionally biased region" description="Basic residues" evidence="1">
    <location>
        <begin position="76"/>
        <end position="86"/>
    </location>
</feature>
<organism evidence="2 3">
    <name type="scientific">Equus przewalskii</name>
    <name type="common">Przewalski's horse</name>
    <name type="synonym">Equus caballus przewalskii</name>
    <dbReference type="NCBI Taxonomy" id="9798"/>
    <lineage>
        <taxon>Eukaryota</taxon>
        <taxon>Metazoa</taxon>
        <taxon>Chordata</taxon>
        <taxon>Craniata</taxon>
        <taxon>Vertebrata</taxon>
        <taxon>Euteleostomi</taxon>
        <taxon>Mammalia</taxon>
        <taxon>Eutheria</taxon>
        <taxon>Laurasiatheria</taxon>
        <taxon>Perissodactyla</taxon>
        <taxon>Equidae</taxon>
        <taxon>Equus</taxon>
    </lineage>
</organism>
<dbReference type="PRINTS" id="PR01217">
    <property type="entry name" value="PRICHEXTENSN"/>
</dbReference>
<reference evidence="3" key="1">
    <citation type="submission" date="2025-08" db="UniProtKB">
        <authorList>
            <consortium name="RefSeq"/>
        </authorList>
    </citation>
    <scope>IDENTIFICATION</scope>
    <source>
        <tissue evidence="3">Blood</tissue>
    </source>
</reference>
<protein>
    <recommendedName>
        <fullName evidence="4">Basic proline-rich protein-like</fullName>
    </recommendedName>
</protein>
<accession>A0ABM4NIP6</accession>
<feature type="compositionally biased region" description="Basic and acidic residues" evidence="1">
    <location>
        <begin position="87"/>
        <end position="102"/>
    </location>
</feature>
<name>A0ABM4NIP6_EQUPR</name>
<feature type="compositionally biased region" description="Pro residues" evidence="1">
    <location>
        <begin position="110"/>
        <end position="143"/>
    </location>
</feature>
<keyword evidence="2" id="KW-1185">Reference proteome</keyword>
<dbReference type="RefSeq" id="XP_070464819.1">
    <property type="nucleotide sequence ID" value="XM_070608718.1"/>
</dbReference>
<evidence type="ECO:0000256" key="1">
    <source>
        <dbReference type="SAM" id="MobiDB-lite"/>
    </source>
</evidence>
<feature type="compositionally biased region" description="Basic and acidic residues" evidence="1">
    <location>
        <begin position="45"/>
        <end position="56"/>
    </location>
</feature>
<feature type="region of interest" description="Disordered" evidence="1">
    <location>
        <begin position="25"/>
        <end position="261"/>
    </location>
</feature>
<dbReference type="GeneID" id="139081772"/>
<gene>
    <name evidence="3" type="primary">LOC139081772</name>
</gene>
<evidence type="ECO:0000313" key="2">
    <source>
        <dbReference type="Proteomes" id="UP001652662"/>
    </source>
</evidence>